<comment type="caution">
    <text evidence="2">The sequence shown here is derived from an EMBL/GenBank/DDBJ whole genome shotgun (WGS) entry which is preliminary data.</text>
</comment>
<evidence type="ECO:0000256" key="1">
    <source>
        <dbReference type="SAM" id="MobiDB-lite"/>
    </source>
</evidence>
<feature type="region of interest" description="Disordered" evidence="1">
    <location>
        <begin position="1"/>
        <end position="175"/>
    </location>
</feature>
<dbReference type="EMBL" id="AGNL01014803">
    <property type="protein sequence ID" value="EJK66542.1"/>
    <property type="molecule type" value="Genomic_DNA"/>
</dbReference>
<sequence>MQASTRPQRRLRSVSTQSSRGADGAEERKGGNVGIKRRFGRGRLPERSEARRERTKHVRPFIASEPRTRAAEHSANIAEMSWPLSASTGDGGRVCRQKQEGLEMRTQEAGASRRAGDRRDRAGGGRWGEKEKTGQFGRGHCQSALPAPDRSEAGRRTPGYQVKLRTLADDQKLGA</sequence>
<protein>
    <submittedName>
        <fullName evidence="2">Uncharacterized protein</fullName>
    </submittedName>
</protein>
<reference evidence="2 3" key="1">
    <citation type="journal article" date="2012" name="Genome Biol.">
        <title>Genome and low-iron response of an oceanic diatom adapted to chronic iron limitation.</title>
        <authorList>
            <person name="Lommer M."/>
            <person name="Specht M."/>
            <person name="Roy A.S."/>
            <person name="Kraemer L."/>
            <person name="Andreson R."/>
            <person name="Gutowska M.A."/>
            <person name="Wolf J."/>
            <person name="Bergner S.V."/>
            <person name="Schilhabel M.B."/>
            <person name="Klostermeier U.C."/>
            <person name="Beiko R.G."/>
            <person name="Rosenstiel P."/>
            <person name="Hippler M."/>
            <person name="Laroche J."/>
        </authorList>
    </citation>
    <scope>NUCLEOTIDE SEQUENCE [LARGE SCALE GENOMIC DNA]</scope>
    <source>
        <strain evidence="2 3">CCMP1005</strain>
    </source>
</reference>
<dbReference type="Proteomes" id="UP000266841">
    <property type="component" value="Unassembled WGS sequence"/>
</dbReference>
<feature type="compositionally biased region" description="Basic and acidic residues" evidence="1">
    <location>
        <begin position="166"/>
        <end position="175"/>
    </location>
</feature>
<evidence type="ECO:0000313" key="2">
    <source>
        <dbReference type="EMBL" id="EJK66542.1"/>
    </source>
</evidence>
<gene>
    <name evidence="2" type="ORF">THAOC_12536</name>
</gene>
<feature type="compositionally biased region" description="Basic and acidic residues" evidence="1">
    <location>
        <begin position="43"/>
        <end position="52"/>
    </location>
</feature>
<feature type="compositionally biased region" description="Basic and acidic residues" evidence="1">
    <location>
        <begin position="114"/>
        <end position="133"/>
    </location>
</feature>
<organism evidence="2 3">
    <name type="scientific">Thalassiosira oceanica</name>
    <name type="common">Marine diatom</name>
    <dbReference type="NCBI Taxonomy" id="159749"/>
    <lineage>
        <taxon>Eukaryota</taxon>
        <taxon>Sar</taxon>
        <taxon>Stramenopiles</taxon>
        <taxon>Ochrophyta</taxon>
        <taxon>Bacillariophyta</taxon>
        <taxon>Coscinodiscophyceae</taxon>
        <taxon>Thalassiosirophycidae</taxon>
        <taxon>Thalassiosirales</taxon>
        <taxon>Thalassiosiraceae</taxon>
        <taxon>Thalassiosira</taxon>
    </lineage>
</organism>
<accession>K0T7V0</accession>
<proteinExistence type="predicted"/>
<evidence type="ECO:0000313" key="3">
    <source>
        <dbReference type="Proteomes" id="UP000266841"/>
    </source>
</evidence>
<name>K0T7V0_THAOC</name>
<dbReference type="AlphaFoldDB" id="K0T7V0"/>
<feature type="compositionally biased region" description="Basic and acidic residues" evidence="1">
    <location>
        <begin position="97"/>
        <end position="106"/>
    </location>
</feature>
<keyword evidence="3" id="KW-1185">Reference proteome</keyword>